<feature type="transmembrane region" description="Helical" evidence="1">
    <location>
        <begin position="59"/>
        <end position="78"/>
    </location>
</feature>
<keyword evidence="1" id="KW-0472">Membrane</keyword>
<evidence type="ECO:0000313" key="2">
    <source>
        <dbReference type="EMBL" id="CAB4731723.1"/>
    </source>
</evidence>
<dbReference type="EMBL" id="CAEZYW010000020">
    <property type="protein sequence ID" value="CAB4731723.1"/>
    <property type="molecule type" value="Genomic_DNA"/>
</dbReference>
<feature type="transmembrane region" description="Helical" evidence="1">
    <location>
        <begin position="426"/>
        <end position="448"/>
    </location>
</feature>
<evidence type="ECO:0000256" key="1">
    <source>
        <dbReference type="SAM" id="Phobius"/>
    </source>
</evidence>
<organism evidence="2">
    <name type="scientific">freshwater metagenome</name>
    <dbReference type="NCBI Taxonomy" id="449393"/>
    <lineage>
        <taxon>unclassified sequences</taxon>
        <taxon>metagenomes</taxon>
        <taxon>ecological metagenomes</taxon>
    </lineage>
</organism>
<dbReference type="AlphaFoldDB" id="A0A6J6SAG1"/>
<name>A0A6J6SAG1_9ZZZZ</name>
<sequence>MTIPVLVTPRPRGQRVGLGVAAVIAIALLWLLPPIGFVACAVMLVIAPPWGRSLTERGFISLLLALGVIAIAFPRASSVPVTSVSAHLTLSVLTGVGVGLGLFGRGRTTRVPKLKLTDVLVGLFAVGTAFWLMAAYIGRGSYEIVSGLFFTGWDNQGHFTPFANTIEVGSTTWPTFDGTVAWNQWYPSLHSTVWSLAQLASQAGGEILDRPALLWPYVQWTSISFALSLAALAWVAGDLARRCAPLVGVRSRFVRRAAPVIAILGFAVFALLGSPTQLFNSGFTNFMMAVAVTATTAYLSARSWRSARQLGWILIPLGALAVNALWTPLVLGLVPSAVIVLIALARTRWWLAPVWAIASGGLVLGTVYLQSRAIVDVDPGASSTFMEDLGAIGAGMTPFNLGAAIVSPVIAALVAIVLIRSGRRPMAIALAGPSIAICVFLLLTVSAADSAGISRLGSYYVLKTLNALLLLNAPMLAAGAGIAIGLLIAAMKRRVIDPSAARAVNRGNSILIGCAIALVAVTGFGYVGATPTGFASGFGSAPGIAAGAARAGSADNYLVGEAIIRARDAAMPYPGKTTMLWDGSGVLVNMWVASLNRVLSKDDHQFYRGLPPFPYTDETVNYVDFALGLHPKFDMTLLWFRGVSGEQLATLKRQHPDRVTLVKVPMRSTVLCQECAL</sequence>
<feature type="transmembrane region" description="Helical" evidence="1">
    <location>
        <begin position="257"/>
        <end position="276"/>
    </location>
</feature>
<accession>A0A6J6SAG1</accession>
<keyword evidence="1" id="KW-1133">Transmembrane helix</keyword>
<proteinExistence type="predicted"/>
<feature type="transmembrane region" description="Helical" evidence="1">
    <location>
        <begin position="468"/>
        <end position="489"/>
    </location>
</feature>
<feature type="transmembrane region" description="Helical" evidence="1">
    <location>
        <begin position="399"/>
        <end position="419"/>
    </location>
</feature>
<feature type="transmembrane region" description="Helical" evidence="1">
    <location>
        <begin position="217"/>
        <end position="236"/>
    </location>
</feature>
<protein>
    <submittedName>
        <fullName evidence="2">Unannotated protein</fullName>
    </submittedName>
</protein>
<feature type="transmembrane region" description="Helical" evidence="1">
    <location>
        <begin position="313"/>
        <end position="345"/>
    </location>
</feature>
<feature type="transmembrane region" description="Helical" evidence="1">
    <location>
        <begin position="20"/>
        <end position="47"/>
    </location>
</feature>
<feature type="transmembrane region" description="Helical" evidence="1">
    <location>
        <begin position="510"/>
        <end position="529"/>
    </location>
</feature>
<keyword evidence="1" id="KW-0812">Transmembrane</keyword>
<gene>
    <name evidence="2" type="ORF">UFOPK2786_00224</name>
</gene>
<feature type="transmembrane region" description="Helical" evidence="1">
    <location>
        <begin position="116"/>
        <end position="137"/>
    </location>
</feature>
<feature type="transmembrane region" description="Helical" evidence="1">
    <location>
        <begin position="84"/>
        <end position="104"/>
    </location>
</feature>
<reference evidence="2" key="1">
    <citation type="submission" date="2020-05" db="EMBL/GenBank/DDBJ databases">
        <authorList>
            <person name="Chiriac C."/>
            <person name="Salcher M."/>
            <person name="Ghai R."/>
            <person name="Kavagutti S V."/>
        </authorList>
    </citation>
    <scope>NUCLEOTIDE SEQUENCE</scope>
</reference>